<dbReference type="EMBL" id="KI963974">
    <property type="protein sequence ID" value="EUC45940.1"/>
    <property type="molecule type" value="Genomic_DNA"/>
</dbReference>
<dbReference type="KEGG" id="bor:COCMIDRAFT_25920"/>
<dbReference type="Proteomes" id="UP000054032">
    <property type="component" value="Unassembled WGS sequence"/>
</dbReference>
<dbReference type="GeneID" id="19120848"/>
<reference evidence="2 3" key="1">
    <citation type="journal article" date="2013" name="PLoS Genet.">
        <title>Comparative genome structure, secondary metabolite, and effector coding capacity across Cochliobolus pathogens.</title>
        <authorList>
            <person name="Condon B.J."/>
            <person name="Leng Y."/>
            <person name="Wu D."/>
            <person name="Bushley K.E."/>
            <person name="Ohm R.A."/>
            <person name="Otillar R."/>
            <person name="Martin J."/>
            <person name="Schackwitz W."/>
            <person name="Grimwood J."/>
            <person name="MohdZainudin N."/>
            <person name="Xue C."/>
            <person name="Wang R."/>
            <person name="Manning V.A."/>
            <person name="Dhillon B."/>
            <person name="Tu Z.J."/>
            <person name="Steffenson B.J."/>
            <person name="Salamov A."/>
            <person name="Sun H."/>
            <person name="Lowry S."/>
            <person name="LaButti K."/>
            <person name="Han J."/>
            <person name="Copeland A."/>
            <person name="Lindquist E."/>
            <person name="Barry K."/>
            <person name="Schmutz J."/>
            <person name="Baker S.E."/>
            <person name="Ciuffetti L.M."/>
            <person name="Grigoriev I.V."/>
            <person name="Zhong S."/>
            <person name="Turgeon B.G."/>
        </authorList>
    </citation>
    <scope>NUCLEOTIDE SEQUENCE [LARGE SCALE GENOMIC DNA]</scope>
    <source>
        <strain evidence="2 3">ATCC 44560</strain>
    </source>
</reference>
<dbReference type="AlphaFoldDB" id="W6Z7G3"/>
<accession>W6Z7G3</accession>
<sequence>MAHSPVRLHAIATITRTTSEQDHGPAEEESNALGNEGLDLCLLGLADLSEDPVAKQYQRFRPHDGVSKLTTTGVPPFRGVPTVRLAMAKKRGECSNRQTVSIFLGGKDQGKVLGKEA</sequence>
<organism evidence="2 3">
    <name type="scientific">Bipolaris oryzae ATCC 44560</name>
    <dbReference type="NCBI Taxonomy" id="930090"/>
    <lineage>
        <taxon>Eukaryota</taxon>
        <taxon>Fungi</taxon>
        <taxon>Dikarya</taxon>
        <taxon>Ascomycota</taxon>
        <taxon>Pezizomycotina</taxon>
        <taxon>Dothideomycetes</taxon>
        <taxon>Pleosporomycetidae</taxon>
        <taxon>Pleosporales</taxon>
        <taxon>Pleosporineae</taxon>
        <taxon>Pleosporaceae</taxon>
        <taxon>Bipolaris</taxon>
    </lineage>
</organism>
<keyword evidence="3" id="KW-1185">Reference proteome</keyword>
<dbReference type="RefSeq" id="XP_007687502.1">
    <property type="nucleotide sequence ID" value="XM_007689312.1"/>
</dbReference>
<dbReference type="HOGENOM" id="CLU_2084439_0_0_1"/>
<evidence type="ECO:0000313" key="2">
    <source>
        <dbReference type="EMBL" id="EUC45940.1"/>
    </source>
</evidence>
<protein>
    <submittedName>
        <fullName evidence="2">Uncharacterized protein</fullName>
    </submittedName>
</protein>
<proteinExistence type="predicted"/>
<gene>
    <name evidence="2" type="ORF">COCMIDRAFT_25920</name>
</gene>
<feature type="region of interest" description="Disordered" evidence="1">
    <location>
        <begin position="10"/>
        <end position="33"/>
    </location>
</feature>
<evidence type="ECO:0000256" key="1">
    <source>
        <dbReference type="SAM" id="MobiDB-lite"/>
    </source>
</evidence>
<name>W6Z7G3_COCMI</name>
<evidence type="ECO:0000313" key="3">
    <source>
        <dbReference type="Proteomes" id="UP000054032"/>
    </source>
</evidence>